<gene>
    <name evidence="2" type="ORF">FHS83_003324</name>
</gene>
<evidence type="ECO:0000313" key="3">
    <source>
        <dbReference type="Proteomes" id="UP000570514"/>
    </source>
</evidence>
<sequence>MIVYTLKCDKDHHFEEWFTSSSRFDEMAEKGEIACPECHSHHVEKAPMAPSLSGTRNAVPGSCMDMADAPPCAQTCGGGCFAR</sequence>
<protein>
    <recommendedName>
        <fullName evidence="1">Putative regulatory protein FmdB zinc ribbon domain-containing protein</fullName>
    </recommendedName>
</protein>
<accession>A0A846N2P4</accession>
<dbReference type="SMART" id="SM00834">
    <property type="entry name" value="CxxC_CXXC_SSSS"/>
    <property type="match status" value="1"/>
</dbReference>
<name>A0A846N2P4_9PROT</name>
<evidence type="ECO:0000259" key="1">
    <source>
        <dbReference type="SMART" id="SM00834"/>
    </source>
</evidence>
<dbReference type="Pfam" id="PF06676">
    <property type="entry name" value="DUF1178"/>
    <property type="match status" value="1"/>
</dbReference>
<dbReference type="Proteomes" id="UP000570514">
    <property type="component" value="Unassembled WGS sequence"/>
</dbReference>
<dbReference type="InterPro" id="IPR013429">
    <property type="entry name" value="Regulatory_FmdB_Zinc_ribbon"/>
</dbReference>
<dbReference type="AlphaFoldDB" id="A0A846N2P4"/>
<dbReference type="RefSeq" id="WP_167084185.1">
    <property type="nucleotide sequence ID" value="NZ_BAAADC010000001.1"/>
</dbReference>
<feature type="domain" description="Putative regulatory protein FmdB zinc ribbon" evidence="1">
    <location>
        <begin position="1"/>
        <end position="48"/>
    </location>
</feature>
<proteinExistence type="predicted"/>
<reference evidence="2 3" key="1">
    <citation type="submission" date="2020-03" db="EMBL/GenBank/DDBJ databases">
        <title>Genomic Encyclopedia of Type Strains, Phase IV (KMG-IV): sequencing the most valuable type-strain genomes for metagenomic binning, comparative biology and taxonomic classification.</title>
        <authorList>
            <person name="Goeker M."/>
        </authorList>
    </citation>
    <scope>NUCLEOTIDE SEQUENCE [LARGE SCALE GENOMIC DNA]</scope>
    <source>
        <strain evidence="2 3">DSM 19867</strain>
    </source>
</reference>
<comment type="caution">
    <text evidence="2">The sequence shown here is derived from an EMBL/GenBank/DDBJ whole genome shotgun (WGS) entry which is preliminary data.</text>
</comment>
<dbReference type="InterPro" id="IPR009562">
    <property type="entry name" value="DUF1178"/>
</dbReference>
<organism evidence="2 3">
    <name type="scientific">Rhizomicrobium palustre</name>
    <dbReference type="NCBI Taxonomy" id="189966"/>
    <lineage>
        <taxon>Bacteria</taxon>
        <taxon>Pseudomonadati</taxon>
        <taxon>Pseudomonadota</taxon>
        <taxon>Alphaproteobacteria</taxon>
        <taxon>Micropepsales</taxon>
        <taxon>Micropepsaceae</taxon>
        <taxon>Rhizomicrobium</taxon>
    </lineage>
</organism>
<evidence type="ECO:0000313" key="2">
    <source>
        <dbReference type="EMBL" id="NIK90006.1"/>
    </source>
</evidence>
<keyword evidence="3" id="KW-1185">Reference proteome</keyword>
<dbReference type="EMBL" id="JAASRM010000001">
    <property type="protein sequence ID" value="NIK90006.1"/>
    <property type="molecule type" value="Genomic_DNA"/>
</dbReference>